<dbReference type="AlphaFoldDB" id="A0A543J2Q2"/>
<keyword evidence="3" id="KW-0472">Membrane</keyword>
<dbReference type="OrthoDB" id="525039at2"/>
<keyword evidence="5" id="KW-1185">Reference proteome</keyword>
<evidence type="ECO:0000313" key="5">
    <source>
        <dbReference type="Proteomes" id="UP000319213"/>
    </source>
</evidence>
<dbReference type="NCBIfam" id="NF033748">
    <property type="entry name" value="class_F_sortase"/>
    <property type="match status" value="1"/>
</dbReference>
<dbReference type="RefSeq" id="WP_142261890.1">
    <property type="nucleotide sequence ID" value="NZ_BMPV01000002.1"/>
</dbReference>
<dbReference type="InterPro" id="IPR042001">
    <property type="entry name" value="Sortase_F"/>
</dbReference>
<feature type="compositionally biased region" description="Pro residues" evidence="2">
    <location>
        <begin position="42"/>
        <end position="57"/>
    </location>
</feature>
<feature type="compositionally biased region" description="Gly residues" evidence="2">
    <location>
        <begin position="1"/>
        <end position="10"/>
    </location>
</feature>
<dbReference type="Proteomes" id="UP000319213">
    <property type="component" value="Unassembled WGS sequence"/>
</dbReference>
<organism evidence="4 5">
    <name type="scientific">Thermopolyspora flexuosa</name>
    <dbReference type="NCBI Taxonomy" id="103836"/>
    <lineage>
        <taxon>Bacteria</taxon>
        <taxon>Bacillati</taxon>
        <taxon>Actinomycetota</taxon>
        <taxon>Actinomycetes</taxon>
        <taxon>Streptosporangiales</taxon>
        <taxon>Streptosporangiaceae</taxon>
        <taxon>Thermopolyspora</taxon>
    </lineage>
</organism>
<dbReference type="InterPro" id="IPR005754">
    <property type="entry name" value="Sortase"/>
</dbReference>
<feature type="region of interest" description="Disordered" evidence="2">
    <location>
        <begin position="1"/>
        <end position="58"/>
    </location>
</feature>
<dbReference type="InterPro" id="IPR023365">
    <property type="entry name" value="Sortase_dom-sf"/>
</dbReference>
<feature type="compositionally biased region" description="Low complexity" evidence="2">
    <location>
        <begin position="25"/>
        <end position="41"/>
    </location>
</feature>
<evidence type="ECO:0000313" key="4">
    <source>
        <dbReference type="EMBL" id="TQM77107.1"/>
    </source>
</evidence>
<keyword evidence="3" id="KW-0812">Transmembrane</keyword>
<evidence type="ECO:0000256" key="2">
    <source>
        <dbReference type="SAM" id="MobiDB-lite"/>
    </source>
</evidence>
<name>A0A543J2Q2_9ACTN</name>
<protein>
    <submittedName>
        <fullName evidence="4">Sortase family protein</fullName>
    </submittedName>
</protein>
<dbReference type="Gene3D" id="2.40.260.10">
    <property type="entry name" value="Sortase"/>
    <property type="match status" value="1"/>
</dbReference>
<dbReference type="Pfam" id="PF04203">
    <property type="entry name" value="Sortase"/>
    <property type="match status" value="1"/>
</dbReference>
<reference evidence="4 5" key="1">
    <citation type="submission" date="2019-06" db="EMBL/GenBank/DDBJ databases">
        <title>Sequencing the genomes of 1000 actinobacteria strains.</title>
        <authorList>
            <person name="Klenk H.-P."/>
        </authorList>
    </citation>
    <scope>NUCLEOTIDE SEQUENCE [LARGE SCALE GENOMIC DNA]</scope>
    <source>
        <strain evidence="4 5">DSM 43186</strain>
    </source>
</reference>
<feature type="transmembrane region" description="Helical" evidence="3">
    <location>
        <begin position="65"/>
        <end position="86"/>
    </location>
</feature>
<sequence>MPPTHGGGYPGEAPPPGGVPGDPHGGLPAYPAFPQPQAIQPWPQPVPPRPDPPPPRPSAHQIMRVVLIVAALAGVVTVIAGLLLMASNPEEYGLASGNGRTSLNVGVQPTPDAANAGALTTLAPDAAAPVPNLPPAPPLQPSTPKRLIIPKIGVNAPIRSVGLDRRGVIQVPPVNNPNLVGWYRYGPTAGQAGPAVLLGHKDTRTGSAVFSRVHELRHGDTIEVVRMDGTVAVFTVGGLEQAGKDVFPTHRVYGDAATAELRLITCGGVYDRTTGHYTDNIIVYATMTATRMASG</sequence>
<comment type="caution">
    <text evidence="4">The sequence shown here is derived from an EMBL/GenBank/DDBJ whole genome shotgun (WGS) entry which is preliminary data.</text>
</comment>
<evidence type="ECO:0000256" key="3">
    <source>
        <dbReference type="SAM" id="Phobius"/>
    </source>
</evidence>
<accession>A0A543J2Q2</accession>
<dbReference type="EMBL" id="VFPQ01000001">
    <property type="protein sequence ID" value="TQM77107.1"/>
    <property type="molecule type" value="Genomic_DNA"/>
</dbReference>
<gene>
    <name evidence="4" type="ORF">FHX40_3860</name>
</gene>
<proteinExistence type="predicted"/>
<dbReference type="SUPFAM" id="SSF63817">
    <property type="entry name" value="Sortase"/>
    <property type="match status" value="1"/>
</dbReference>
<evidence type="ECO:0000256" key="1">
    <source>
        <dbReference type="ARBA" id="ARBA00022801"/>
    </source>
</evidence>
<keyword evidence="1" id="KW-0378">Hydrolase</keyword>
<dbReference type="GO" id="GO:0016787">
    <property type="term" value="F:hydrolase activity"/>
    <property type="evidence" value="ECO:0007669"/>
    <property type="project" value="UniProtKB-KW"/>
</dbReference>
<dbReference type="CDD" id="cd05829">
    <property type="entry name" value="Sortase_F"/>
    <property type="match status" value="1"/>
</dbReference>
<keyword evidence="3" id="KW-1133">Transmembrane helix</keyword>